<accession>A0A829Y5G0</accession>
<keyword evidence="3" id="KW-1185">Reference proteome</keyword>
<evidence type="ECO:0000256" key="1">
    <source>
        <dbReference type="SAM" id="SignalP"/>
    </source>
</evidence>
<reference evidence="3" key="1">
    <citation type="submission" date="2020-01" db="EMBL/GenBank/DDBJ databases">
        <title>'Steroidobacter agaridevorans' sp. nov., agar-degrading bacteria isolated from rhizosphere soils.</title>
        <authorList>
            <person name="Ikenaga M."/>
            <person name="Kataoka M."/>
            <person name="Murouchi A."/>
            <person name="Katsuragi S."/>
            <person name="Sakai M."/>
        </authorList>
    </citation>
    <scope>NUCLEOTIDE SEQUENCE [LARGE SCALE GENOMIC DNA]</scope>
    <source>
        <strain evidence="3">YU21-B</strain>
    </source>
</reference>
<protein>
    <submittedName>
        <fullName evidence="2">Uncharacterized protein</fullName>
    </submittedName>
</protein>
<proteinExistence type="predicted"/>
<comment type="caution">
    <text evidence="2">The sequence shown here is derived from an EMBL/GenBank/DDBJ whole genome shotgun (WGS) entry which is preliminary data.</text>
</comment>
<sequence>MNTLSKSLSIAAATVALAVPFATQASSYDAAMDSCINAFVASSLPKEQPVRIKKDAGVNSPLSVHSRAYKIVVSAKGVESGKYFARGTCIVDRSGAVIALNGKPLTQKLASR</sequence>
<dbReference type="RefSeq" id="WP_161810171.1">
    <property type="nucleotide sequence ID" value="NZ_BLJN01000001.1"/>
</dbReference>
<evidence type="ECO:0000313" key="2">
    <source>
        <dbReference type="EMBL" id="GFE78245.1"/>
    </source>
</evidence>
<dbReference type="EMBL" id="BLJN01000001">
    <property type="protein sequence ID" value="GFE78245.1"/>
    <property type="molecule type" value="Genomic_DNA"/>
</dbReference>
<feature type="signal peptide" evidence="1">
    <location>
        <begin position="1"/>
        <end position="25"/>
    </location>
</feature>
<gene>
    <name evidence="2" type="ORF">GCM10011487_02450</name>
</gene>
<organism evidence="2 3">
    <name type="scientific">Steroidobacter agaridevorans</name>
    <dbReference type="NCBI Taxonomy" id="2695856"/>
    <lineage>
        <taxon>Bacteria</taxon>
        <taxon>Pseudomonadati</taxon>
        <taxon>Pseudomonadota</taxon>
        <taxon>Gammaproteobacteria</taxon>
        <taxon>Steroidobacterales</taxon>
        <taxon>Steroidobacteraceae</taxon>
        <taxon>Steroidobacter</taxon>
    </lineage>
</organism>
<name>A0A829Y5G0_9GAMM</name>
<dbReference type="AlphaFoldDB" id="A0A829Y5G0"/>
<feature type="chain" id="PRO_5032284811" evidence="1">
    <location>
        <begin position="26"/>
        <end position="112"/>
    </location>
</feature>
<evidence type="ECO:0000313" key="3">
    <source>
        <dbReference type="Proteomes" id="UP000445000"/>
    </source>
</evidence>
<keyword evidence="1" id="KW-0732">Signal</keyword>
<dbReference type="Proteomes" id="UP000445000">
    <property type="component" value="Unassembled WGS sequence"/>
</dbReference>